<proteinExistence type="predicted"/>
<protein>
    <recommendedName>
        <fullName evidence="1">Integrase p58-like C-terminal domain-containing protein</fullName>
    </recommendedName>
</protein>
<comment type="caution">
    <text evidence="2">The sequence shown here is derived from an EMBL/GenBank/DDBJ whole genome shotgun (WGS) entry which is preliminary data.</text>
</comment>
<organism evidence="2 3">
    <name type="scientific">Portunus trituberculatus</name>
    <name type="common">Swimming crab</name>
    <name type="synonym">Neptunus trituberculatus</name>
    <dbReference type="NCBI Taxonomy" id="210409"/>
    <lineage>
        <taxon>Eukaryota</taxon>
        <taxon>Metazoa</taxon>
        <taxon>Ecdysozoa</taxon>
        <taxon>Arthropoda</taxon>
        <taxon>Crustacea</taxon>
        <taxon>Multicrustacea</taxon>
        <taxon>Malacostraca</taxon>
        <taxon>Eumalacostraca</taxon>
        <taxon>Eucarida</taxon>
        <taxon>Decapoda</taxon>
        <taxon>Pleocyemata</taxon>
        <taxon>Brachyura</taxon>
        <taxon>Eubrachyura</taxon>
        <taxon>Portunoidea</taxon>
        <taxon>Portunidae</taxon>
        <taxon>Portuninae</taxon>
        <taxon>Portunus</taxon>
    </lineage>
</organism>
<feature type="domain" description="Integrase p58-like C-terminal" evidence="1">
    <location>
        <begin position="124"/>
        <end position="151"/>
    </location>
</feature>
<dbReference type="Proteomes" id="UP000324222">
    <property type="component" value="Unassembled WGS sequence"/>
</dbReference>
<sequence>MEKMDRQAQEAREEAQVITWTQQDFRQQSSDCRPVQASFGVRNTKEKLPVFVADIEGPYLLRMYYLTQCEASLDLGRQTMRVQNEEMPLFLSVDAEMSCVESRRVTAPGAREKLQSPWERPIISEALTDVTYRITPGCGGRRKVVHVDHLASYPGPWSLLLGGVA</sequence>
<keyword evidence="3" id="KW-1185">Reference proteome</keyword>
<evidence type="ECO:0000313" key="2">
    <source>
        <dbReference type="EMBL" id="MPC50788.1"/>
    </source>
</evidence>
<dbReference type="InterPro" id="IPR054465">
    <property type="entry name" value="Integrase_p58-like_C"/>
</dbReference>
<dbReference type="Pfam" id="PF22938">
    <property type="entry name" value="Integrase_p58_C"/>
    <property type="match status" value="1"/>
</dbReference>
<evidence type="ECO:0000259" key="1">
    <source>
        <dbReference type="Pfam" id="PF22938"/>
    </source>
</evidence>
<reference evidence="2 3" key="1">
    <citation type="submission" date="2019-05" db="EMBL/GenBank/DDBJ databases">
        <title>Another draft genome of Portunus trituberculatus and its Hox gene families provides insights of decapod evolution.</title>
        <authorList>
            <person name="Jeong J.-H."/>
            <person name="Song I."/>
            <person name="Kim S."/>
            <person name="Choi T."/>
            <person name="Kim D."/>
            <person name="Ryu S."/>
            <person name="Kim W."/>
        </authorList>
    </citation>
    <scope>NUCLEOTIDE SEQUENCE [LARGE SCALE GENOMIC DNA]</scope>
    <source>
        <tissue evidence="2">Muscle</tissue>
    </source>
</reference>
<accession>A0A5B7G0X1</accession>
<name>A0A5B7G0X1_PORTR</name>
<dbReference type="AlphaFoldDB" id="A0A5B7G0X1"/>
<dbReference type="EMBL" id="VSRR010009737">
    <property type="protein sequence ID" value="MPC50788.1"/>
    <property type="molecule type" value="Genomic_DNA"/>
</dbReference>
<gene>
    <name evidence="2" type="ORF">E2C01_044622</name>
</gene>
<evidence type="ECO:0000313" key="3">
    <source>
        <dbReference type="Proteomes" id="UP000324222"/>
    </source>
</evidence>